<evidence type="ECO:0000313" key="2">
    <source>
        <dbReference type="Proteomes" id="UP000017820"/>
    </source>
</evidence>
<gene>
    <name evidence="1" type="ORF">PL2TA16_00455</name>
</gene>
<dbReference type="PATRIC" id="fig|1353533.3.peg.883"/>
<evidence type="ECO:0000313" key="1">
    <source>
        <dbReference type="EMBL" id="ESP94455.1"/>
    </source>
</evidence>
<dbReference type="Proteomes" id="UP000017820">
    <property type="component" value="Unassembled WGS sequence"/>
</dbReference>
<dbReference type="AlphaFoldDB" id="V4HUH1"/>
<protein>
    <submittedName>
        <fullName evidence="1">Uncharacterized protein</fullName>
    </submittedName>
</protein>
<name>V4HUH1_PSEL2</name>
<accession>V4HUH1</accession>
<sequence length="123" mass="14269">MIIRISKLLLDLQYQTVITRVEIEKEDNTVSEESQQLDNSVIAQLQNEDHSSLAQQLDELTCEHSDIVELLAQYQVLSEQEDDEKFDSWYDGLCEDKLRVLKGFEILRAHFERLVSAQNGEVN</sequence>
<dbReference type="EMBL" id="AUSV01000013">
    <property type="protein sequence ID" value="ESP94455.1"/>
    <property type="molecule type" value="Genomic_DNA"/>
</dbReference>
<comment type="caution">
    <text evidence="1">The sequence shown here is derived from an EMBL/GenBank/DDBJ whole genome shotgun (WGS) entry which is preliminary data.</text>
</comment>
<reference evidence="1 2" key="1">
    <citation type="submission" date="2013-07" db="EMBL/GenBank/DDBJ databases">
        <title>Draft genome sequence of Pseudoalteromonas luteoviolacea 2ta16.</title>
        <authorList>
            <person name="Allen E.E."/>
            <person name="Azam F."/>
            <person name="Podell S."/>
        </authorList>
    </citation>
    <scope>NUCLEOTIDE SEQUENCE [LARGE SCALE GENOMIC DNA]</scope>
    <source>
        <strain evidence="1 2">2ta16</strain>
    </source>
</reference>
<proteinExistence type="predicted"/>
<organism evidence="1 2">
    <name type="scientific">Pseudoalteromonas luteoviolacea (strain 2ta16)</name>
    <dbReference type="NCBI Taxonomy" id="1353533"/>
    <lineage>
        <taxon>Bacteria</taxon>
        <taxon>Pseudomonadati</taxon>
        <taxon>Pseudomonadota</taxon>
        <taxon>Gammaproteobacteria</taxon>
        <taxon>Alteromonadales</taxon>
        <taxon>Pseudoalteromonadaceae</taxon>
        <taxon>Pseudoalteromonas</taxon>
    </lineage>
</organism>